<dbReference type="AlphaFoldDB" id="A0A3R7M6R3"/>
<dbReference type="STRING" id="6689.A0A3R7M6R3"/>
<evidence type="ECO:0000256" key="1">
    <source>
        <dbReference type="SAM" id="MobiDB-lite"/>
    </source>
</evidence>
<reference evidence="3 4" key="2">
    <citation type="submission" date="2019-01" db="EMBL/GenBank/DDBJ databases">
        <title>The decoding of complex shrimp genome reveals the adaptation for benthos swimmer, frequently molting mechanism and breeding impact on genome.</title>
        <authorList>
            <person name="Sun Y."/>
            <person name="Gao Y."/>
            <person name="Yu Y."/>
        </authorList>
    </citation>
    <scope>NUCLEOTIDE SEQUENCE [LARGE SCALE GENOMIC DNA]</scope>
    <source>
        <tissue evidence="3">Muscle</tissue>
    </source>
</reference>
<feature type="domain" description="PH" evidence="2">
    <location>
        <begin position="1"/>
        <end position="112"/>
    </location>
</feature>
<dbReference type="InterPro" id="IPR001849">
    <property type="entry name" value="PH_domain"/>
</dbReference>
<proteinExistence type="predicted"/>
<reference evidence="3 4" key="1">
    <citation type="submission" date="2018-04" db="EMBL/GenBank/DDBJ databases">
        <authorList>
            <person name="Zhang X."/>
            <person name="Yuan J."/>
            <person name="Li F."/>
            <person name="Xiang J."/>
        </authorList>
    </citation>
    <scope>NUCLEOTIDE SEQUENCE [LARGE SCALE GENOMIC DNA]</scope>
    <source>
        <tissue evidence="3">Muscle</tissue>
    </source>
</reference>
<feature type="region of interest" description="Disordered" evidence="1">
    <location>
        <begin position="281"/>
        <end position="369"/>
    </location>
</feature>
<gene>
    <name evidence="3" type="ORF">C7M84_008071</name>
</gene>
<evidence type="ECO:0000313" key="4">
    <source>
        <dbReference type="Proteomes" id="UP000283509"/>
    </source>
</evidence>
<dbReference type="Proteomes" id="UP000283509">
    <property type="component" value="Unassembled WGS sequence"/>
</dbReference>
<dbReference type="GO" id="GO:0043410">
    <property type="term" value="P:positive regulation of MAPK cascade"/>
    <property type="evidence" value="ECO:0007669"/>
    <property type="project" value="TreeGrafter"/>
</dbReference>
<keyword evidence="4" id="KW-1185">Reference proteome</keyword>
<feature type="region of interest" description="Disordered" evidence="1">
    <location>
        <begin position="235"/>
        <end position="266"/>
    </location>
</feature>
<dbReference type="EMBL" id="QCYY01002024">
    <property type="protein sequence ID" value="ROT73499.1"/>
    <property type="molecule type" value="Genomic_DNA"/>
</dbReference>
<comment type="caution">
    <text evidence="3">The sequence shown here is derived from an EMBL/GenBank/DDBJ whole genome shotgun (WGS) entry which is preliminary data.</text>
</comment>
<protein>
    <recommendedName>
        <fullName evidence="2">PH domain-containing protein</fullName>
    </recommendedName>
</protein>
<accession>A0A3R7M6R3</accession>
<dbReference type="SUPFAM" id="SSF50729">
    <property type="entry name" value="PH domain-like"/>
    <property type="match status" value="2"/>
</dbReference>
<name>A0A3R7M6R3_PENVA</name>
<dbReference type="InterPro" id="IPR011993">
    <property type="entry name" value="PH-like_dom_sf"/>
</dbReference>
<evidence type="ECO:0000259" key="2">
    <source>
        <dbReference type="PROSITE" id="PS50003"/>
    </source>
</evidence>
<dbReference type="InterPro" id="IPR050996">
    <property type="entry name" value="Docking_Protein_DOK"/>
</dbReference>
<feature type="compositionally biased region" description="Pro residues" evidence="1">
    <location>
        <begin position="307"/>
        <end position="317"/>
    </location>
</feature>
<dbReference type="OrthoDB" id="6365618at2759"/>
<dbReference type="Pfam" id="PF02174">
    <property type="entry name" value="IRS"/>
    <property type="match status" value="1"/>
</dbReference>
<dbReference type="GO" id="GO:0007265">
    <property type="term" value="P:Ras protein signal transduction"/>
    <property type="evidence" value="ECO:0007669"/>
    <property type="project" value="TreeGrafter"/>
</dbReference>
<dbReference type="PANTHER" id="PTHR21258">
    <property type="entry name" value="DOCKING PROTEIN RELATED"/>
    <property type="match status" value="1"/>
</dbReference>
<organism evidence="3 4">
    <name type="scientific">Penaeus vannamei</name>
    <name type="common">Whiteleg shrimp</name>
    <name type="synonym">Litopenaeus vannamei</name>
    <dbReference type="NCBI Taxonomy" id="6689"/>
    <lineage>
        <taxon>Eukaryota</taxon>
        <taxon>Metazoa</taxon>
        <taxon>Ecdysozoa</taxon>
        <taxon>Arthropoda</taxon>
        <taxon>Crustacea</taxon>
        <taxon>Multicrustacea</taxon>
        <taxon>Malacostraca</taxon>
        <taxon>Eumalacostraca</taxon>
        <taxon>Eucarida</taxon>
        <taxon>Decapoda</taxon>
        <taxon>Dendrobranchiata</taxon>
        <taxon>Penaeoidea</taxon>
        <taxon>Penaeidae</taxon>
        <taxon>Penaeus</taxon>
    </lineage>
</organism>
<dbReference type="Gene3D" id="2.30.29.30">
    <property type="entry name" value="Pleckstrin-homology domain (PH domain)/Phosphotyrosine-binding domain (PTB)"/>
    <property type="match status" value="2"/>
</dbReference>
<feature type="compositionally biased region" description="Basic and acidic residues" evidence="1">
    <location>
        <begin position="250"/>
        <end position="266"/>
    </location>
</feature>
<dbReference type="InterPro" id="IPR002404">
    <property type="entry name" value="IRS_PTB"/>
</dbReference>
<evidence type="ECO:0000313" key="3">
    <source>
        <dbReference type="EMBL" id="ROT73499.1"/>
    </source>
</evidence>
<dbReference type="PANTHER" id="PTHR21258:SF62">
    <property type="entry name" value="INSULIN RECEPTOR SUBSTRATE 1"/>
    <property type="match status" value="1"/>
</dbReference>
<dbReference type="GO" id="GO:0005737">
    <property type="term" value="C:cytoplasm"/>
    <property type="evidence" value="ECO:0007669"/>
    <property type="project" value="TreeGrafter"/>
</dbReference>
<dbReference type="GO" id="GO:0007169">
    <property type="term" value="P:cell surface receptor protein tyrosine kinase signaling pathway"/>
    <property type="evidence" value="ECO:0007669"/>
    <property type="project" value="TreeGrafter"/>
</dbReference>
<dbReference type="SMART" id="SM01244">
    <property type="entry name" value="IRS"/>
    <property type="match status" value="1"/>
</dbReference>
<sequence length="448" mass="51160">MEKAVRCGYLFFRFTSAGKTCPMKKFVQLGGGHENGCPQLLVYEDERKSMAMSNCLCMVLGQEVEEAKGWQGEATWDRFSFKVVTRDYEYIFSAASERERDTWLEDVVRIFFRSPVDKTQDQGSATQSVIEYENPYKYMRKFLVTLDARTSKLLGASGCIMLSIEGFYLTATYVDGNRLGRFDICELRRYGFTDTTFHLSTGRKNMFGEGTYTFVTRQGQHIYTNWKDEVRLAKASGRTKPSPGEIEALQPDHDHPLFTKPGHTYEKNEDYVAKTWSSIGYSSLDSSDSSGDEETDPEKPKERSPGSAPPPPPPPPRRSQKALSWRESEPRRPRRSQKALSWRESEPRRPRPVVAESPQLARERAPTPTSPFREYEWQIKTMMVLELAKELCKGDRRRYCEVLNQFLERNGMTPLEWDSIFGSEGPLGFVPTGSTWDASSGSPRSSCE</sequence>
<dbReference type="PROSITE" id="PS50003">
    <property type="entry name" value="PH_DOMAIN"/>
    <property type="match status" value="1"/>
</dbReference>